<proteinExistence type="predicted"/>
<keyword evidence="1" id="KW-0285">Flavoprotein</keyword>
<dbReference type="SMART" id="SM01092">
    <property type="entry name" value="CO_deh_flav_C"/>
    <property type="match status" value="1"/>
</dbReference>
<evidence type="ECO:0000256" key="3">
    <source>
        <dbReference type="ARBA" id="ARBA00023002"/>
    </source>
</evidence>
<dbReference type="InterPro" id="IPR036318">
    <property type="entry name" value="FAD-bd_PCMH-like_sf"/>
</dbReference>
<reference evidence="5 6" key="1">
    <citation type="submission" date="2022-06" db="EMBL/GenBank/DDBJ databases">
        <title>Roseomonas CN29.</title>
        <authorList>
            <person name="Cheng Y."/>
            <person name="He X."/>
        </authorList>
    </citation>
    <scope>NUCLEOTIDE SEQUENCE [LARGE SCALE GENOMIC DNA]</scope>
    <source>
        <strain evidence="5 6">CN29</strain>
    </source>
</reference>
<dbReference type="InterPro" id="IPR005107">
    <property type="entry name" value="CO_DH_flav_C"/>
</dbReference>
<gene>
    <name evidence="5" type="ORF">NRP21_26395</name>
</gene>
<keyword evidence="3" id="KW-0560">Oxidoreductase</keyword>
<dbReference type="InterPro" id="IPR016169">
    <property type="entry name" value="FAD-bd_PCMH_sub2"/>
</dbReference>
<dbReference type="InterPro" id="IPR036683">
    <property type="entry name" value="CO_DH_flav_C_dom_sf"/>
</dbReference>
<dbReference type="Proteomes" id="UP001524642">
    <property type="component" value="Unassembled WGS sequence"/>
</dbReference>
<comment type="caution">
    <text evidence="5">The sequence shown here is derived from an EMBL/GenBank/DDBJ whole genome shotgun (WGS) entry which is preliminary data.</text>
</comment>
<dbReference type="SUPFAM" id="SSF56176">
    <property type="entry name" value="FAD-binding/transporter-associated domain-like"/>
    <property type="match status" value="1"/>
</dbReference>
<name>A0ABT1XBU2_9PROT</name>
<dbReference type="InterPro" id="IPR016167">
    <property type="entry name" value="FAD-bd_PCMH_sub1"/>
</dbReference>
<evidence type="ECO:0000256" key="2">
    <source>
        <dbReference type="ARBA" id="ARBA00022827"/>
    </source>
</evidence>
<keyword evidence="2" id="KW-0274">FAD</keyword>
<protein>
    <submittedName>
        <fullName evidence="5">FAD binding domain-containing protein</fullName>
    </submittedName>
</protein>
<dbReference type="Gene3D" id="3.30.465.10">
    <property type="match status" value="1"/>
</dbReference>
<dbReference type="RefSeq" id="WP_257719235.1">
    <property type="nucleotide sequence ID" value="NZ_JANJOU010000037.1"/>
</dbReference>
<dbReference type="PANTHER" id="PTHR42659:SF2">
    <property type="entry name" value="XANTHINE DEHYDROGENASE SUBUNIT C-RELATED"/>
    <property type="match status" value="1"/>
</dbReference>
<dbReference type="Gene3D" id="3.30.390.50">
    <property type="entry name" value="CO dehydrogenase flavoprotein, C-terminal domain"/>
    <property type="match status" value="1"/>
</dbReference>
<accession>A0ABT1XBU2</accession>
<dbReference type="InterPro" id="IPR002346">
    <property type="entry name" value="Mopterin_DH_FAD-bd"/>
</dbReference>
<dbReference type="SUPFAM" id="SSF55447">
    <property type="entry name" value="CO dehydrogenase flavoprotein C-terminal domain-like"/>
    <property type="match status" value="1"/>
</dbReference>
<evidence type="ECO:0000313" key="5">
    <source>
        <dbReference type="EMBL" id="MCR0985587.1"/>
    </source>
</evidence>
<dbReference type="PROSITE" id="PS51387">
    <property type="entry name" value="FAD_PCMH"/>
    <property type="match status" value="1"/>
</dbReference>
<dbReference type="EMBL" id="JANJOU010000037">
    <property type="protein sequence ID" value="MCR0985587.1"/>
    <property type="molecule type" value="Genomic_DNA"/>
</dbReference>
<dbReference type="Pfam" id="PF03450">
    <property type="entry name" value="CO_deh_flav_C"/>
    <property type="match status" value="1"/>
</dbReference>
<dbReference type="Gene3D" id="3.30.43.10">
    <property type="entry name" value="Uridine Diphospho-n-acetylenolpyruvylglucosamine Reductase, domain 2"/>
    <property type="match status" value="1"/>
</dbReference>
<dbReference type="PANTHER" id="PTHR42659">
    <property type="entry name" value="XANTHINE DEHYDROGENASE SUBUNIT C-RELATED"/>
    <property type="match status" value="1"/>
</dbReference>
<sequence length="277" mass="28754">MKPARFDYARPETLSDALAILADGGAEASVLAGGQSLMPMLNLRMARPGMLVDINRIPGLDAIALADGVLSIGARARHAEVLASPLVRQAAPLLAQALHHVAHPAIRNRGTLGGSLALADPAAEMPACVTCLGATIVLASASGKRRVAAEKFFLGVYATAIEPGELILHVEIPAIRPGWTHAFQEVSRRHGDYAMAGLALALRRDGSRVAEARIALCGVESATRRQAEAEAALVSGGVGAACQMLGGLDAMGGDEVTAAHRIHLARVLLRRAVGTED</sequence>
<evidence type="ECO:0000313" key="6">
    <source>
        <dbReference type="Proteomes" id="UP001524642"/>
    </source>
</evidence>
<evidence type="ECO:0000256" key="1">
    <source>
        <dbReference type="ARBA" id="ARBA00022630"/>
    </source>
</evidence>
<dbReference type="InterPro" id="IPR016166">
    <property type="entry name" value="FAD-bd_PCMH"/>
</dbReference>
<evidence type="ECO:0000259" key="4">
    <source>
        <dbReference type="PROSITE" id="PS51387"/>
    </source>
</evidence>
<dbReference type="InterPro" id="IPR051312">
    <property type="entry name" value="Diverse_Substr_Oxidored"/>
</dbReference>
<keyword evidence="6" id="KW-1185">Reference proteome</keyword>
<feature type="domain" description="FAD-binding PCMH-type" evidence="4">
    <location>
        <begin position="1"/>
        <end position="177"/>
    </location>
</feature>
<organism evidence="5 6">
    <name type="scientific">Roseomonas populi</name>
    <dbReference type="NCBI Taxonomy" id="3121582"/>
    <lineage>
        <taxon>Bacteria</taxon>
        <taxon>Pseudomonadati</taxon>
        <taxon>Pseudomonadota</taxon>
        <taxon>Alphaproteobacteria</taxon>
        <taxon>Acetobacterales</taxon>
        <taxon>Roseomonadaceae</taxon>
        <taxon>Roseomonas</taxon>
    </lineage>
</organism>
<dbReference type="Pfam" id="PF00941">
    <property type="entry name" value="FAD_binding_5"/>
    <property type="match status" value="1"/>
</dbReference>